<keyword evidence="2" id="KW-0812">Transmembrane</keyword>
<evidence type="ECO:0000256" key="1">
    <source>
        <dbReference type="SAM" id="MobiDB-lite"/>
    </source>
</evidence>
<feature type="region of interest" description="Disordered" evidence="1">
    <location>
        <begin position="165"/>
        <end position="265"/>
    </location>
</feature>
<dbReference type="Pfam" id="PF18175">
    <property type="entry name" value="HU-CCDC81_bac_2"/>
    <property type="match status" value="1"/>
</dbReference>
<evidence type="ECO:0000313" key="6">
    <source>
        <dbReference type="Proteomes" id="UP000823603"/>
    </source>
</evidence>
<reference evidence="5" key="2">
    <citation type="journal article" date="2021" name="PeerJ">
        <title>Extensive microbial diversity within the chicken gut microbiome revealed by metagenomics and culture.</title>
        <authorList>
            <person name="Gilroy R."/>
            <person name="Ravi A."/>
            <person name="Getino M."/>
            <person name="Pursley I."/>
            <person name="Horton D.L."/>
            <person name="Alikhan N.F."/>
            <person name="Baker D."/>
            <person name="Gharbi K."/>
            <person name="Hall N."/>
            <person name="Watson M."/>
            <person name="Adriaenssens E.M."/>
            <person name="Foster-Nyarko E."/>
            <person name="Jarju S."/>
            <person name="Secka A."/>
            <person name="Antonio M."/>
            <person name="Oren A."/>
            <person name="Chaudhuri R.R."/>
            <person name="La Ragione R."/>
            <person name="Hildebrand F."/>
            <person name="Pallen M.J."/>
        </authorList>
    </citation>
    <scope>NUCLEOTIDE SEQUENCE</scope>
    <source>
        <strain evidence="5">B2-22910</strain>
    </source>
</reference>
<keyword evidence="2" id="KW-1133">Transmembrane helix</keyword>
<proteinExistence type="predicted"/>
<dbReference type="InterPro" id="IPR041268">
    <property type="entry name" value="HU-CCDC81_bac_2"/>
</dbReference>
<evidence type="ECO:0000259" key="3">
    <source>
        <dbReference type="Pfam" id="PF18174"/>
    </source>
</evidence>
<evidence type="ECO:0000256" key="2">
    <source>
        <dbReference type="SAM" id="Phobius"/>
    </source>
</evidence>
<name>A0A9D9IG16_9BACT</name>
<evidence type="ECO:0008006" key="7">
    <source>
        <dbReference type="Google" id="ProtNLM"/>
    </source>
</evidence>
<feature type="compositionally biased region" description="Acidic residues" evidence="1">
    <location>
        <begin position="209"/>
        <end position="222"/>
    </location>
</feature>
<gene>
    <name evidence="5" type="ORF">IAB82_04750</name>
</gene>
<feature type="domain" description="CCDC81-like prokaryotic HU" evidence="3">
    <location>
        <begin position="6"/>
        <end position="53"/>
    </location>
</feature>
<dbReference type="EMBL" id="JADIMB010000067">
    <property type="protein sequence ID" value="MBO8471088.1"/>
    <property type="molecule type" value="Genomic_DNA"/>
</dbReference>
<dbReference type="Pfam" id="PF18174">
    <property type="entry name" value="HU-CCDC81_bac_1"/>
    <property type="match status" value="1"/>
</dbReference>
<accession>A0A9D9IG16</accession>
<sequence length="326" mass="35167">MDIDLLSKMVKELILDHDRVSLPGLGTFVAEMVPASFTDKGYTINPPYRRLSFRQTEGEDSLLVSWYASLNGVSEEVASSAIEDFMAGLREVLEKRKNVIFPGLGRLRATKENNLFFIADEDLDIYPEGFGLSPVSLKTHVETKEEVSAALGSLKDIIEIQRVPEYESIPGDESADSPGESAGENVEMSAAEVSEKSEPEAGGGAEVPEVADPDGADSDVAEEGGAVPGTAVPEEAVQTQTDGPSPDTVPAVETVPPEEKQPCDVKPEVREKGHRKNKGLYIVLIIIASAVLLVVLYMAVARIFPEAVDGLLYNHDEYELLHGSGK</sequence>
<feature type="domain" description="CCDC81-like prokaryotic HU" evidence="4">
    <location>
        <begin position="61"/>
        <end position="123"/>
    </location>
</feature>
<dbReference type="Proteomes" id="UP000823603">
    <property type="component" value="Unassembled WGS sequence"/>
</dbReference>
<dbReference type="InterPro" id="IPR040495">
    <property type="entry name" value="HU-CCDC81_bac_1"/>
</dbReference>
<reference evidence="5" key="1">
    <citation type="submission" date="2020-10" db="EMBL/GenBank/DDBJ databases">
        <authorList>
            <person name="Gilroy R."/>
        </authorList>
    </citation>
    <scope>NUCLEOTIDE SEQUENCE</scope>
    <source>
        <strain evidence="5">B2-22910</strain>
    </source>
</reference>
<evidence type="ECO:0000259" key="4">
    <source>
        <dbReference type="Pfam" id="PF18175"/>
    </source>
</evidence>
<dbReference type="AlphaFoldDB" id="A0A9D9IG16"/>
<protein>
    <recommendedName>
        <fullName evidence="7">CCDC81-like prokaryotic HU domain-containing protein</fullName>
    </recommendedName>
</protein>
<keyword evidence="2" id="KW-0472">Membrane</keyword>
<feature type="transmembrane region" description="Helical" evidence="2">
    <location>
        <begin position="280"/>
        <end position="304"/>
    </location>
</feature>
<organism evidence="5 6">
    <name type="scientific">Candidatus Cryptobacteroides faecavium</name>
    <dbReference type="NCBI Taxonomy" id="2840762"/>
    <lineage>
        <taxon>Bacteria</taxon>
        <taxon>Pseudomonadati</taxon>
        <taxon>Bacteroidota</taxon>
        <taxon>Bacteroidia</taxon>
        <taxon>Bacteroidales</taxon>
        <taxon>Candidatus Cryptobacteroides</taxon>
    </lineage>
</organism>
<comment type="caution">
    <text evidence="5">The sequence shown here is derived from an EMBL/GenBank/DDBJ whole genome shotgun (WGS) entry which is preliminary data.</text>
</comment>
<evidence type="ECO:0000313" key="5">
    <source>
        <dbReference type="EMBL" id="MBO8471088.1"/>
    </source>
</evidence>